<evidence type="ECO:0000256" key="9">
    <source>
        <dbReference type="ARBA" id="ARBA00022884"/>
    </source>
</evidence>
<dbReference type="EC" id="2.1.1.176" evidence="3"/>
<keyword evidence="5" id="KW-0698">rRNA processing</keyword>
<feature type="binding site" evidence="13">
    <location>
        <position position="279"/>
    </location>
    <ligand>
        <name>S-adenosyl-L-methionine</name>
        <dbReference type="ChEBI" id="CHEBI:59789"/>
    </ligand>
</feature>
<feature type="binding site" evidence="13">
    <location>
        <position position="306"/>
    </location>
    <ligand>
        <name>S-adenosyl-L-methionine</name>
        <dbReference type="ChEBI" id="CHEBI:59789"/>
    </ligand>
</feature>
<dbReference type="InterPro" id="IPR004573">
    <property type="entry name" value="rRNA_ssu_MeTfrase_B"/>
</dbReference>
<evidence type="ECO:0000256" key="13">
    <source>
        <dbReference type="PROSITE-ProRule" id="PRU01023"/>
    </source>
</evidence>
<dbReference type="GO" id="GO:0006355">
    <property type="term" value="P:regulation of DNA-templated transcription"/>
    <property type="evidence" value="ECO:0007669"/>
    <property type="project" value="InterPro"/>
</dbReference>
<reference evidence="15 16" key="1">
    <citation type="submission" date="2017-02" db="EMBL/GenBank/DDBJ databases">
        <authorList>
            <person name="Peterson S.W."/>
        </authorList>
    </citation>
    <scope>NUCLEOTIDE SEQUENCE [LARGE SCALE GENOMIC DNA]</scope>
    <source>
        <strain evidence="15 16">ATCC 35992</strain>
    </source>
</reference>
<name>A0A1T4V803_9FIRM</name>
<dbReference type="InterPro" id="IPR023267">
    <property type="entry name" value="RCMT"/>
</dbReference>
<evidence type="ECO:0000256" key="5">
    <source>
        <dbReference type="ARBA" id="ARBA00022552"/>
    </source>
</evidence>
<dbReference type="NCBIfam" id="TIGR00563">
    <property type="entry name" value="rsmB"/>
    <property type="match status" value="1"/>
</dbReference>
<evidence type="ECO:0000256" key="12">
    <source>
        <dbReference type="ARBA" id="ARBA00047283"/>
    </source>
</evidence>
<dbReference type="STRING" id="39495.SAMN02745111_00374"/>
<keyword evidence="9 13" id="KW-0694">RNA-binding</keyword>
<dbReference type="GO" id="GO:0005737">
    <property type="term" value="C:cytoplasm"/>
    <property type="evidence" value="ECO:0007669"/>
    <property type="project" value="UniProtKB-SubCell"/>
</dbReference>
<dbReference type="InterPro" id="IPR029063">
    <property type="entry name" value="SAM-dependent_MTases_sf"/>
</dbReference>
<sequence length="440" mass="49355">MTARVNVRNIAVNALVSILEDEEKSHIVERNYMDKNELSDVDRSFFLRLVEGTVERKITLDYVISLYSKTSINKMKKVIRNVLRMSIYQILYMEQVPDRSAVDEAVKICKKRSFAPLSGFVNGVLRNIVREKEDVLKKINEADDSIKYSIPEEVLELYGDKKDKVLSSLFNERHINARLNLSKHSKAEIIAMLVASGVKVYDNPYVDSAVYIEKFGDITKNPVYAMGLITIMDTASMIPGLVSGVENGDIVVDVCSAPGGKAIHIAEMLNGTGTVFARDLTEGKVSLINENIKRTGVKNVQSKVFDARNTDKSLIGKADVLICDVPCSGLGVINNKSDIKYRIKKEDVLELSKLQKEIVDSSIPYVKKGGTLVYSTCTLTEEENMGMVKYILDNYDFKLSSLNPYLSENMKNENTDKGYLEIIPGEFDMDGFFIARFIRG</sequence>
<keyword evidence="4" id="KW-0963">Cytoplasm</keyword>
<dbReference type="SUPFAM" id="SSF53335">
    <property type="entry name" value="S-adenosyl-L-methionine-dependent methyltransferases"/>
    <property type="match status" value="1"/>
</dbReference>
<dbReference type="InterPro" id="IPR035926">
    <property type="entry name" value="NusB-like_sf"/>
</dbReference>
<dbReference type="NCBIfam" id="NF011494">
    <property type="entry name" value="PRK14902.1"/>
    <property type="match status" value="1"/>
</dbReference>
<comment type="similarity">
    <text evidence="13">Belongs to the class I-like SAM-binding methyltransferase superfamily. RsmB/NOP family.</text>
</comment>
<feature type="domain" description="SAM-dependent MTase RsmB/NOP-type" evidence="14">
    <location>
        <begin position="165"/>
        <end position="440"/>
    </location>
</feature>
<keyword evidence="8 13" id="KW-0949">S-adenosyl-L-methionine</keyword>
<feature type="binding site" evidence="13">
    <location>
        <position position="324"/>
    </location>
    <ligand>
        <name>S-adenosyl-L-methionine</name>
        <dbReference type="ChEBI" id="CHEBI:59789"/>
    </ligand>
</feature>
<evidence type="ECO:0000256" key="6">
    <source>
        <dbReference type="ARBA" id="ARBA00022603"/>
    </source>
</evidence>
<dbReference type="InterPro" id="IPR049560">
    <property type="entry name" value="MeTrfase_RsmB-F_NOP2_cat"/>
</dbReference>
<dbReference type="OrthoDB" id="9810297at2"/>
<protein>
    <recommendedName>
        <fullName evidence="3">16S rRNA (cytosine(967)-C(5))-methyltransferase</fullName>
        <ecNumber evidence="3">2.1.1.176</ecNumber>
    </recommendedName>
    <alternativeName>
        <fullName evidence="10">16S rRNA m5C967 methyltransferase</fullName>
    </alternativeName>
    <alternativeName>
        <fullName evidence="11">rRNA (cytosine-C(5)-)-methyltransferase RsmB</fullName>
    </alternativeName>
</protein>
<accession>A0A1T4V803</accession>
<comment type="catalytic activity">
    <reaction evidence="12">
        <text>cytidine(967) in 16S rRNA + S-adenosyl-L-methionine = 5-methylcytidine(967) in 16S rRNA + S-adenosyl-L-homocysteine + H(+)</text>
        <dbReference type="Rhea" id="RHEA:42748"/>
        <dbReference type="Rhea" id="RHEA-COMP:10219"/>
        <dbReference type="Rhea" id="RHEA-COMP:10220"/>
        <dbReference type="ChEBI" id="CHEBI:15378"/>
        <dbReference type="ChEBI" id="CHEBI:57856"/>
        <dbReference type="ChEBI" id="CHEBI:59789"/>
        <dbReference type="ChEBI" id="CHEBI:74483"/>
        <dbReference type="ChEBI" id="CHEBI:82748"/>
        <dbReference type="EC" id="2.1.1.176"/>
    </reaction>
</comment>
<evidence type="ECO:0000256" key="11">
    <source>
        <dbReference type="ARBA" id="ARBA00031088"/>
    </source>
</evidence>
<comment type="function">
    <text evidence="1">Specifically methylates the cytosine at position 967 (m5C967) of 16S rRNA.</text>
</comment>
<proteinExistence type="inferred from homology"/>
<dbReference type="EMBL" id="FUXZ01000003">
    <property type="protein sequence ID" value="SKA61100.1"/>
    <property type="molecule type" value="Genomic_DNA"/>
</dbReference>
<dbReference type="RefSeq" id="WP_078765268.1">
    <property type="nucleotide sequence ID" value="NZ_FUXZ01000003.1"/>
</dbReference>
<keyword evidence="16" id="KW-1185">Reference proteome</keyword>
<dbReference type="PRINTS" id="PR02008">
    <property type="entry name" value="RCMTFAMILY"/>
</dbReference>
<dbReference type="GO" id="GO:0003723">
    <property type="term" value="F:RNA binding"/>
    <property type="evidence" value="ECO:0007669"/>
    <property type="project" value="UniProtKB-UniRule"/>
</dbReference>
<dbReference type="Pfam" id="PF01029">
    <property type="entry name" value="NusB"/>
    <property type="match status" value="1"/>
</dbReference>
<dbReference type="Proteomes" id="UP000190814">
    <property type="component" value="Unassembled WGS sequence"/>
</dbReference>
<dbReference type="AlphaFoldDB" id="A0A1T4V803"/>
<dbReference type="InterPro" id="IPR001678">
    <property type="entry name" value="MeTrfase_RsmB-F_NOP2_dom"/>
</dbReference>
<dbReference type="PANTHER" id="PTHR22807:SF53">
    <property type="entry name" value="RIBOSOMAL RNA SMALL SUBUNIT METHYLTRANSFERASE B-RELATED"/>
    <property type="match status" value="1"/>
</dbReference>
<evidence type="ECO:0000313" key="15">
    <source>
        <dbReference type="EMBL" id="SKA61100.1"/>
    </source>
</evidence>
<comment type="subcellular location">
    <subcellularLocation>
        <location evidence="2">Cytoplasm</location>
    </subcellularLocation>
</comment>
<dbReference type="PANTHER" id="PTHR22807">
    <property type="entry name" value="NOP2 YEAST -RELATED NOL1/NOP2/FMU SUN DOMAIN-CONTAINING"/>
    <property type="match status" value="1"/>
</dbReference>
<dbReference type="Gene3D" id="3.40.50.150">
    <property type="entry name" value="Vaccinia Virus protein VP39"/>
    <property type="match status" value="1"/>
</dbReference>
<evidence type="ECO:0000256" key="4">
    <source>
        <dbReference type="ARBA" id="ARBA00022490"/>
    </source>
</evidence>
<evidence type="ECO:0000313" key="16">
    <source>
        <dbReference type="Proteomes" id="UP000190814"/>
    </source>
</evidence>
<dbReference type="Gene3D" id="1.10.940.10">
    <property type="entry name" value="NusB-like"/>
    <property type="match status" value="1"/>
</dbReference>
<dbReference type="InterPro" id="IPR006027">
    <property type="entry name" value="NusB_RsmB_TIM44"/>
</dbReference>
<evidence type="ECO:0000259" key="14">
    <source>
        <dbReference type="PROSITE" id="PS51686"/>
    </source>
</evidence>
<feature type="active site" description="Nucleophile" evidence="13">
    <location>
        <position position="377"/>
    </location>
</feature>
<dbReference type="PROSITE" id="PS51686">
    <property type="entry name" value="SAM_MT_RSMB_NOP"/>
    <property type="match status" value="1"/>
</dbReference>
<evidence type="ECO:0000256" key="10">
    <source>
        <dbReference type="ARBA" id="ARBA00030399"/>
    </source>
</evidence>
<evidence type="ECO:0000256" key="1">
    <source>
        <dbReference type="ARBA" id="ARBA00002724"/>
    </source>
</evidence>
<gene>
    <name evidence="15" type="ORF">SAMN02745111_00374</name>
</gene>
<evidence type="ECO:0000256" key="3">
    <source>
        <dbReference type="ARBA" id="ARBA00012140"/>
    </source>
</evidence>
<evidence type="ECO:0000256" key="8">
    <source>
        <dbReference type="ARBA" id="ARBA00022691"/>
    </source>
</evidence>
<dbReference type="Pfam" id="PF01189">
    <property type="entry name" value="Methyltr_RsmB-F"/>
    <property type="match status" value="1"/>
</dbReference>
<keyword evidence="7 13" id="KW-0808">Transferase</keyword>
<organism evidence="15 16">
    <name type="scientific">Eubacterium uniforme</name>
    <dbReference type="NCBI Taxonomy" id="39495"/>
    <lineage>
        <taxon>Bacteria</taxon>
        <taxon>Bacillati</taxon>
        <taxon>Bacillota</taxon>
        <taxon>Clostridia</taxon>
        <taxon>Eubacteriales</taxon>
        <taxon>Eubacteriaceae</taxon>
        <taxon>Eubacterium</taxon>
    </lineage>
</organism>
<feature type="binding site" evidence="13">
    <location>
        <begin position="255"/>
        <end position="261"/>
    </location>
    <ligand>
        <name>S-adenosyl-L-methionine</name>
        <dbReference type="ChEBI" id="CHEBI:59789"/>
    </ligand>
</feature>
<keyword evidence="6 13" id="KW-0489">Methyltransferase</keyword>
<dbReference type="SUPFAM" id="SSF48013">
    <property type="entry name" value="NusB-like"/>
    <property type="match status" value="1"/>
</dbReference>
<evidence type="ECO:0000256" key="2">
    <source>
        <dbReference type="ARBA" id="ARBA00004496"/>
    </source>
</evidence>
<dbReference type="GO" id="GO:0008649">
    <property type="term" value="F:rRNA methyltransferase activity"/>
    <property type="evidence" value="ECO:0007669"/>
    <property type="project" value="InterPro"/>
</dbReference>
<evidence type="ECO:0000256" key="7">
    <source>
        <dbReference type="ARBA" id="ARBA00022679"/>
    </source>
</evidence>